<protein>
    <submittedName>
        <fullName evidence="2">Uncharacterized protein</fullName>
    </submittedName>
</protein>
<keyword evidence="3" id="KW-1185">Reference proteome</keyword>
<organism evidence="2 3">
    <name type="scientific">Salix purpurea</name>
    <name type="common">Purple osier willow</name>
    <dbReference type="NCBI Taxonomy" id="77065"/>
    <lineage>
        <taxon>Eukaryota</taxon>
        <taxon>Viridiplantae</taxon>
        <taxon>Streptophyta</taxon>
        <taxon>Embryophyta</taxon>
        <taxon>Tracheophyta</taxon>
        <taxon>Spermatophyta</taxon>
        <taxon>Magnoliopsida</taxon>
        <taxon>eudicotyledons</taxon>
        <taxon>Gunneridae</taxon>
        <taxon>Pentapetalae</taxon>
        <taxon>rosids</taxon>
        <taxon>fabids</taxon>
        <taxon>Malpighiales</taxon>
        <taxon>Salicaceae</taxon>
        <taxon>Saliceae</taxon>
        <taxon>Salix</taxon>
    </lineage>
</organism>
<dbReference type="EMBL" id="JAPFFK010000014">
    <property type="protein sequence ID" value="KAJ6718011.1"/>
    <property type="molecule type" value="Genomic_DNA"/>
</dbReference>
<name>A0A9Q0TU85_SALPP</name>
<reference evidence="2" key="2">
    <citation type="journal article" date="2023" name="Int. J. Mol. Sci.">
        <title>De Novo Assembly and Annotation of 11 Diverse Shrub Willow (Salix) Genomes Reveals Novel Gene Organization in Sex-Linked Regions.</title>
        <authorList>
            <person name="Hyden B."/>
            <person name="Feng K."/>
            <person name="Yates T.B."/>
            <person name="Jawdy S."/>
            <person name="Cereghino C."/>
            <person name="Smart L.B."/>
            <person name="Muchero W."/>
        </authorList>
    </citation>
    <scope>NUCLEOTIDE SEQUENCE</scope>
    <source>
        <tissue evidence="2">Shoot tip</tissue>
    </source>
</reference>
<feature type="region of interest" description="Disordered" evidence="1">
    <location>
        <begin position="1"/>
        <end position="38"/>
    </location>
</feature>
<dbReference type="Proteomes" id="UP001151532">
    <property type="component" value="Chromosome 10"/>
</dbReference>
<evidence type="ECO:0000256" key="1">
    <source>
        <dbReference type="SAM" id="MobiDB-lite"/>
    </source>
</evidence>
<dbReference type="AlphaFoldDB" id="A0A9Q0TU85"/>
<feature type="non-terminal residue" evidence="2">
    <location>
        <position position="124"/>
    </location>
</feature>
<proteinExistence type="predicted"/>
<comment type="caution">
    <text evidence="2">The sequence shown here is derived from an EMBL/GenBank/DDBJ whole genome shotgun (WGS) entry which is preliminary data.</text>
</comment>
<evidence type="ECO:0000313" key="2">
    <source>
        <dbReference type="EMBL" id="KAJ6718011.1"/>
    </source>
</evidence>
<gene>
    <name evidence="2" type="ORF">OIU79_006028</name>
</gene>
<feature type="region of interest" description="Disordered" evidence="1">
    <location>
        <begin position="54"/>
        <end position="124"/>
    </location>
</feature>
<reference evidence="2" key="1">
    <citation type="submission" date="2022-11" db="EMBL/GenBank/DDBJ databases">
        <authorList>
            <person name="Hyden B.L."/>
            <person name="Feng K."/>
            <person name="Yates T."/>
            <person name="Jawdy S."/>
            <person name="Smart L.B."/>
            <person name="Muchero W."/>
        </authorList>
    </citation>
    <scope>NUCLEOTIDE SEQUENCE</scope>
    <source>
        <tissue evidence="2">Shoot tip</tissue>
    </source>
</reference>
<evidence type="ECO:0000313" key="3">
    <source>
        <dbReference type="Proteomes" id="UP001151532"/>
    </source>
</evidence>
<accession>A0A9Q0TU85</accession>
<sequence>MERAIHAPSHRRSSRLLPYNRSLPFQNKRNPQRLHSDPPVYRITATRSYYYSGVTLPPPPDHSYPTIPLPLSSSPPPPPVLHHGSYHDADSPPPYYSGHDSSAPPPPRPLFDRTMGNYGSGPFT</sequence>